<accession>A0AAP9JAY1</accession>
<proteinExistence type="predicted"/>
<sequence>MTQKKTSKWPLVIGFGFAILLLINAVIDYGQSERLVHAQHQVLKDNTSKIKKYKKQTLAIKDVNTADIRETTDFQKIGDTFLADMFKALPNTGESTPKSGVATGNVISAFIGATSGGDRDGIIGNPEFKLDNQDMVYSKAPDGSGIGFGTIRYTFENKPLALTLLMHIQNNRIVELQTGQVVDTTGREK</sequence>
<evidence type="ECO:0000313" key="2">
    <source>
        <dbReference type="Proteomes" id="UP000321298"/>
    </source>
</evidence>
<evidence type="ECO:0000313" key="1">
    <source>
        <dbReference type="EMBL" id="QEA44559.1"/>
    </source>
</evidence>
<organism evidence="1 2">
    <name type="scientific">Leuconostoc lactis</name>
    <dbReference type="NCBI Taxonomy" id="1246"/>
    <lineage>
        <taxon>Bacteria</taxon>
        <taxon>Bacillati</taxon>
        <taxon>Bacillota</taxon>
        <taxon>Bacilli</taxon>
        <taxon>Lactobacillales</taxon>
        <taxon>Lactobacillaceae</taxon>
        <taxon>Leuconostoc</taxon>
    </lineage>
</organism>
<dbReference type="RefSeq" id="WP_147001308.1">
    <property type="nucleotide sequence ID" value="NZ_CP042387.1"/>
</dbReference>
<dbReference type="Proteomes" id="UP000321298">
    <property type="component" value="Chromosome"/>
</dbReference>
<reference evidence="1 2" key="1">
    <citation type="submission" date="2019-06" db="EMBL/GenBank/DDBJ databases">
        <title>Genome analyses of bacteria isolated from kimchi.</title>
        <authorList>
            <person name="Lee S."/>
            <person name="Ahn S."/>
            <person name="Roh S."/>
        </authorList>
    </citation>
    <scope>NUCLEOTIDE SEQUENCE [LARGE SCALE GENOMIC DNA]</scope>
    <source>
        <strain evidence="1 2">CBA3625</strain>
    </source>
</reference>
<gene>
    <name evidence="1" type="ORF">FGL83_07650</name>
</gene>
<dbReference type="GeneID" id="66532073"/>
<name>A0AAP9JAY1_LEULA</name>
<dbReference type="AlphaFoldDB" id="A0AAP9JAY1"/>
<protein>
    <submittedName>
        <fullName evidence="1">Uncharacterized protein</fullName>
    </submittedName>
</protein>
<keyword evidence="2" id="KW-1185">Reference proteome</keyword>
<dbReference type="EMBL" id="CP042387">
    <property type="protein sequence ID" value="QEA44559.1"/>
    <property type="molecule type" value="Genomic_DNA"/>
</dbReference>